<accession>A0AAD9KAZ2</accession>
<proteinExistence type="predicted"/>
<name>A0AAD9KAZ2_RIDPI</name>
<dbReference type="EMBL" id="JAODUO010001251">
    <property type="protein sequence ID" value="KAK2167954.1"/>
    <property type="molecule type" value="Genomic_DNA"/>
</dbReference>
<organism evidence="2 3">
    <name type="scientific">Ridgeia piscesae</name>
    <name type="common">Tubeworm</name>
    <dbReference type="NCBI Taxonomy" id="27915"/>
    <lineage>
        <taxon>Eukaryota</taxon>
        <taxon>Metazoa</taxon>
        <taxon>Spiralia</taxon>
        <taxon>Lophotrochozoa</taxon>
        <taxon>Annelida</taxon>
        <taxon>Polychaeta</taxon>
        <taxon>Sedentaria</taxon>
        <taxon>Canalipalpata</taxon>
        <taxon>Sabellida</taxon>
        <taxon>Siboglinidae</taxon>
        <taxon>Ridgeia</taxon>
    </lineage>
</organism>
<dbReference type="AlphaFoldDB" id="A0AAD9KAZ2"/>
<reference evidence="2" key="1">
    <citation type="journal article" date="2023" name="Mol. Biol. Evol.">
        <title>Third-Generation Sequencing Reveals the Adaptive Role of the Epigenome in Three Deep-Sea Polychaetes.</title>
        <authorList>
            <person name="Perez M."/>
            <person name="Aroh O."/>
            <person name="Sun Y."/>
            <person name="Lan Y."/>
            <person name="Juniper S.K."/>
            <person name="Young C.R."/>
            <person name="Angers B."/>
            <person name="Qian P.Y."/>
        </authorList>
    </citation>
    <scope>NUCLEOTIDE SEQUENCE</scope>
    <source>
        <strain evidence="2">R07B-5</strain>
    </source>
</reference>
<protein>
    <submittedName>
        <fullName evidence="2">Uncharacterized protein</fullName>
    </submittedName>
</protein>
<gene>
    <name evidence="2" type="ORF">NP493_1252g00010</name>
</gene>
<evidence type="ECO:0000313" key="3">
    <source>
        <dbReference type="Proteomes" id="UP001209878"/>
    </source>
</evidence>
<comment type="caution">
    <text evidence="2">The sequence shown here is derived from an EMBL/GenBank/DDBJ whole genome shotgun (WGS) entry which is preliminary data.</text>
</comment>
<keyword evidence="3" id="KW-1185">Reference proteome</keyword>
<sequence length="323" mass="35594">MVKKRFRSSVNIAKTRSFPGADIGSDHELVIITFKLYLKRVKKLGHARIIFDVETLKDPEVAQAFHAMIGGKFAALIILDADGIDMETLIDTFNTAMINTASEILGKHRPVKKPWFTADLLDLCDKRRELKKKDAEGVRQYRAANQDIKKGMKKAKMNWIEQQCQDIKDTTSNQQPATSNQQPATSNQQPATSNQQPATSNQQPATSNQQPATSNQQPATSNQQPATSNDNYPILREEVEAAVKLLKKGKSAGADNVPAELVQAGGEAMISALLTINKIWQTDCVNRFKYLGAIIADEGSKPEILARIAQTTAALAKTQDHLE</sequence>
<evidence type="ECO:0000313" key="2">
    <source>
        <dbReference type="EMBL" id="KAK2167954.1"/>
    </source>
</evidence>
<evidence type="ECO:0000256" key="1">
    <source>
        <dbReference type="SAM" id="MobiDB-lite"/>
    </source>
</evidence>
<dbReference type="Proteomes" id="UP001209878">
    <property type="component" value="Unassembled WGS sequence"/>
</dbReference>
<feature type="region of interest" description="Disordered" evidence="1">
    <location>
        <begin position="169"/>
        <end position="230"/>
    </location>
</feature>